<dbReference type="Proteomes" id="UP000029579">
    <property type="component" value="Unassembled WGS sequence"/>
</dbReference>
<dbReference type="GO" id="GO:0005524">
    <property type="term" value="F:ATP binding"/>
    <property type="evidence" value="ECO:0007669"/>
    <property type="project" value="UniProtKB-KW"/>
</dbReference>
<protein>
    <submittedName>
        <fullName evidence="12">ABC transporter permease</fullName>
    </submittedName>
</protein>
<evidence type="ECO:0000256" key="3">
    <source>
        <dbReference type="ARBA" id="ARBA00022475"/>
    </source>
</evidence>
<dbReference type="eggNOG" id="COG1132">
    <property type="taxonomic scope" value="Bacteria"/>
</dbReference>
<organism evidence="12 13">
    <name type="scientific">Anaerococcus lactolyticus S7-1-13</name>
    <dbReference type="NCBI Taxonomy" id="1284686"/>
    <lineage>
        <taxon>Bacteria</taxon>
        <taxon>Bacillati</taxon>
        <taxon>Bacillota</taxon>
        <taxon>Tissierellia</taxon>
        <taxon>Tissierellales</taxon>
        <taxon>Peptoniphilaceae</taxon>
        <taxon>Anaerococcus</taxon>
    </lineage>
</organism>
<keyword evidence="8 9" id="KW-0472">Membrane</keyword>
<evidence type="ECO:0000256" key="6">
    <source>
        <dbReference type="ARBA" id="ARBA00022840"/>
    </source>
</evidence>
<dbReference type="EMBL" id="JRMW01000038">
    <property type="protein sequence ID" value="KGF03516.1"/>
    <property type="molecule type" value="Genomic_DNA"/>
</dbReference>
<evidence type="ECO:0000256" key="1">
    <source>
        <dbReference type="ARBA" id="ARBA00004651"/>
    </source>
</evidence>
<comment type="subcellular location">
    <subcellularLocation>
        <location evidence="1">Cell membrane</location>
        <topology evidence="1">Multi-pass membrane protein</topology>
    </subcellularLocation>
</comment>
<dbReference type="PROSITE" id="PS50893">
    <property type="entry name" value="ABC_TRANSPORTER_2"/>
    <property type="match status" value="1"/>
</dbReference>
<evidence type="ECO:0000313" key="12">
    <source>
        <dbReference type="EMBL" id="KGF03516.1"/>
    </source>
</evidence>
<keyword evidence="2" id="KW-0813">Transport</keyword>
<dbReference type="GO" id="GO:0016887">
    <property type="term" value="F:ATP hydrolysis activity"/>
    <property type="evidence" value="ECO:0007669"/>
    <property type="project" value="InterPro"/>
</dbReference>
<keyword evidence="7 9" id="KW-1133">Transmembrane helix</keyword>
<feature type="transmembrane region" description="Helical" evidence="9">
    <location>
        <begin position="17"/>
        <end position="38"/>
    </location>
</feature>
<evidence type="ECO:0000256" key="7">
    <source>
        <dbReference type="ARBA" id="ARBA00022989"/>
    </source>
</evidence>
<dbReference type="FunFam" id="3.40.50.300:FF:000221">
    <property type="entry name" value="Multidrug ABC transporter ATP-binding protein"/>
    <property type="match status" value="1"/>
</dbReference>
<feature type="domain" description="ABC transmembrane type-1" evidence="11">
    <location>
        <begin position="16"/>
        <end position="301"/>
    </location>
</feature>
<dbReference type="PROSITE" id="PS50929">
    <property type="entry name" value="ABC_TM1F"/>
    <property type="match status" value="1"/>
</dbReference>
<keyword evidence="6" id="KW-0067">ATP-binding</keyword>
<dbReference type="InterPro" id="IPR027417">
    <property type="entry name" value="P-loop_NTPase"/>
</dbReference>
<dbReference type="InterPro" id="IPR011527">
    <property type="entry name" value="ABC1_TM_dom"/>
</dbReference>
<dbReference type="Pfam" id="PF00005">
    <property type="entry name" value="ABC_tran"/>
    <property type="match status" value="1"/>
</dbReference>
<dbReference type="PANTHER" id="PTHR43394:SF1">
    <property type="entry name" value="ATP-BINDING CASSETTE SUB-FAMILY B MEMBER 10, MITOCHONDRIAL"/>
    <property type="match status" value="1"/>
</dbReference>
<evidence type="ECO:0000259" key="11">
    <source>
        <dbReference type="PROSITE" id="PS50929"/>
    </source>
</evidence>
<dbReference type="CDD" id="cd07346">
    <property type="entry name" value="ABC_6TM_exporters"/>
    <property type="match status" value="1"/>
</dbReference>
<dbReference type="InterPro" id="IPR017871">
    <property type="entry name" value="ABC_transporter-like_CS"/>
</dbReference>
<feature type="transmembrane region" description="Helical" evidence="9">
    <location>
        <begin position="239"/>
        <end position="266"/>
    </location>
</feature>
<dbReference type="InterPro" id="IPR003593">
    <property type="entry name" value="AAA+_ATPase"/>
</dbReference>
<feature type="domain" description="ABC transporter" evidence="10">
    <location>
        <begin position="330"/>
        <end position="563"/>
    </location>
</feature>
<dbReference type="SUPFAM" id="SSF90123">
    <property type="entry name" value="ABC transporter transmembrane region"/>
    <property type="match status" value="1"/>
</dbReference>
<keyword evidence="4 9" id="KW-0812">Transmembrane</keyword>
<name>A0A095X1A0_9FIRM</name>
<gene>
    <name evidence="12" type="ORF">HMPREF1630_06850</name>
</gene>
<dbReference type="PANTHER" id="PTHR43394">
    <property type="entry name" value="ATP-DEPENDENT PERMEASE MDL1, MITOCHONDRIAL"/>
    <property type="match status" value="1"/>
</dbReference>
<evidence type="ECO:0000256" key="2">
    <source>
        <dbReference type="ARBA" id="ARBA00022448"/>
    </source>
</evidence>
<dbReference type="RefSeq" id="WP_037328260.1">
    <property type="nucleotide sequence ID" value="NZ_JRMW01000038.1"/>
</dbReference>
<dbReference type="Gene3D" id="3.40.50.300">
    <property type="entry name" value="P-loop containing nucleotide triphosphate hydrolases"/>
    <property type="match status" value="1"/>
</dbReference>
<dbReference type="AlphaFoldDB" id="A0A095X1A0"/>
<dbReference type="Gene3D" id="1.20.1560.10">
    <property type="entry name" value="ABC transporter type 1, transmembrane domain"/>
    <property type="match status" value="1"/>
</dbReference>
<dbReference type="OrthoDB" id="9762778at2"/>
<dbReference type="Pfam" id="PF00664">
    <property type="entry name" value="ABC_membrane"/>
    <property type="match status" value="1"/>
</dbReference>
<feature type="transmembrane region" description="Helical" evidence="9">
    <location>
        <begin position="134"/>
        <end position="154"/>
    </location>
</feature>
<evidence type="ECO:0000256" key="8">
    <source>
        <dbReference type="ARBA" id="ARBA00023136"/>
    </source>
</evidence>
<evidence type="ECO:0000259" key="10">
    <source>
        <dbReference type="PROSITE" id="PS50893"/>
    </source>
</evidence>
<sequence>MIRNITLGKMNNIRKSIILNVLASISNLIPFIALAKIVETLFLNRGADSIDTSLLWKYFGIMAIFFFVTFLLENLATKYTYELGYKASADGRIELADHIRKLPIGYISGKSSAEILDTLMNDFFKVETAVTHQLPQFFSGICVAVLCSILFLIINVKMGIATLIGLPISVLLLTLMQNFQKKIYLKTKKIKIKEEEDINEYLDAIKTLKAYNSLDDTLIKLEEDIDNSRNANIKSEKGVGSLTTIASMILRIGLPLMSLVGSYLFINGSLEIDTFLMFLFVGTRIFDPLELALVNYTGLQMASVSGERIINLLNAKPMSGNSDVNESNKIEIHDVSFSYKESKVINNVSLDINENELTAFVGYSGSGKSTLIKLISRFYDPNEGTIKIGGVDLLTADPDKLMDKFSVVFQDVYLFKDTIYNNIKFGNEYASKYEIMNAAKMAGAYDFIVKKDDGFDTMIGQGGATLSGGEKQRISIARAILKNAPIILLDEATSSLDPENELIIQEAISNLIKNKTVVVVAHKLRSVMGVDKIVVLDKGKVEEVGKHEELIKNEGLYKDLWNYQEKSKEWKIVQ</sequence>
<dbReference type="InterPro" id="IPR003439">
    <property type="entry name" value="ABC_transporter-like_ATP-bd"/>
</dbReference>
<dbReference type="InterPro" id="IPR039421">
    <property type="entry name" value="Type_1_exporter"/>
</dbReference>
<proteinExistence type="predicted"/>
<evidence type="ECO:0000256" key="9">
    <source>
        <dbReference type="SAM" id="Phobius"/>
    </source>
</evidence>
<evidence type="ECO:0000256" key="5">
    <source>
        <dbReference type="ARBA" id="ARBA00022741"/>
    </source>
</evidence>
<dbReference type="GO" id="GO:0015421">
    <property type="term" value="F:ABC-type oligopeptide transporter activity"/>
    <property type="evidence" value="ECO:0007669"/>
    <property type="project" value="TreeGrafter"/>
</dbReference>
<evidence type="ECO:0000313" key="13">
    <source>
        <dbReference type="Proteomes" id="UP000029579"/>
    </source>
</evidence>
<comment type="caution">
    <text evidence="12">The sequence shown here is derived from an EMBL/GenBank/DDBJ whole genome shotgun (WGS) entry which is preliminary data.</text>
</comment>
<dbReference type="GO" id="GO:0005886">
    <property type="term" value="C:plasma membrane"/>
    <property type="evidence" value="ECO:0007669"/>
    <property type="project" value="UniProtKB-SubCell"/>
</dbReference>
<feature type="transmembrane region" description="Helical" evidence="9">
    <location>
        <begin position="58"/>
        <end position="76"/>
    </location>
</feature>
<evidence type="ECO:0000256" key="4">
    <source>
        <dbReference type="ARBA" id="ARBA00022692"/>
    </source>
</evidence>
<dbReference type="SMART" id="SM00382">
    <property type="entry name" value="AAA"/>
    <property type="match status" value="1"/>
</dbReference>
<keyword evidence="3" id="KW-1003">Cell membrane</keyword>
<dbReference type="PROSITE" id="PS00211">
    <property type="entry name" value="ABC_TRANSPORTER_1"/>
    <property type="match status" value="1"/>
</dbReference>
<dbReference type="SUPFAM" id="SSF52540">
    <property type="entry name" value="P-loop containing nucleoside triphosphate hydrolases"/>
    <property type="match status" value="1"/>
</dbReference>
<reference evidence="12 13" key="1">
    <citation type="submission" date="2014-07" db="EMBL/GenBank/DDBJ databases">
        <authorList>
            <person name="McCorrison J."/>
            <person name="Sanka R."/>
            <person name="Torralba M."/>
            <person name="Gillis M."/>
            <person name="Haft D.H."/>
            <person name="Methe B."/>
            <person name="Sutton G."/>
            <person name="Nelson K.E."/>
        </authorList>
    </citation>
    <scope>NUCLEOTIDE SEQUENCE [LARGE SCALE GENOMIC DNA]</scope>
    <source>
        <strain evidence="12 13">S7-1-13</strain>
    </source>
</reference>
<accession>A0A095X1A0</accession>
<dbReference type="InterPro" id="IPR036640">
    <property type="entry name" value="ABC1_TM_sf"/>
</dbReference>
<feature type="transmembrane region" description="Helical" evidence="9">
    <location>
        <begin position="160"/>
        <end position="179"/>
    </location>
</feature>
<keyword evidence="5" id="KW-0547">Nucleotide-binding</keyword>